<dbReference type="EMBL" id="JAVDYF010000001">
    <property type="protein sequence ID" value="MDR7355104.1"/>
    <property type="molecule type" value="Genomic_DNA"/>
</dbReference>
<reference evidence="2 3" key="1">
    <citation type="submission" date="2023-07" db="EMBL/GenBank/DDBJ databases">
        <title>Sequencing the genomes of 1000 actinobacteria strains.</title>
        <authorList>
            <person name="Klenk H.-P."/>
        </authorList>
    </citation>
    <scope>NUCLEOTIDE SEQUENCE [LARGE SCALE GENOMIC DNA]</scope>
    <source>
        <strain evidence="2 3">DSM 44508</strain>
    </source>
</reference>
<keyword evidence="3" id="KW-1185">Reference proteome</keyword>
<sequence>MNPLQEALTQRLRNEAQLLELISTTNPKKEDLARWGGFSEKTAARLLWITRTLPTWVFHTAARTHHIGIAALDAIASGINKLCNPDVDKHALIRDYLTHADTLSVTELDAHIRTHLNQLNKNHTIPRKARLAFNANPDVNGHCFLQGAGPAELVAQMRTILTRDAEEIRRAHPNTDMKLSEAMFSALAHKILSERNTDNNHDPYLPYRPCYVIACDPTLRYHSDGKVITTDGSLINLTDIVNQETSTYGYAIAYTLTEGGDYEHAGTWGLERFFNNHQRFIATIENPLCAHPGCNRPATNCQGHHIHAWSHGGATTNWNHAPLCAPHNAQNDDTNTHHNGRIERCPTTGILGLKRHPTSELQFNNLPVARKGIRRWLAQLKQNE</sequence>
<protein>
    <recommendedName>
        <fullName evidence="1">HNH nuclease domain-containing protein</fullName>
    </recommendedName>
</protein>
<evidence type="ECO:0000259" key="1">
    <source>
        <dbReference type="SMART" id="SM00507"/>
    </source>
</evidence>
<organism evidence="2 3">
    <name type="scientific">Corynebacterium felinum</name>
    <dbReference type="NCBI Taxonomy" id="131318"/>
    <lineage>
        <taxon>Bacteria</taxon>
        <taxon>Bacillati</taxon>
        <taxon>Actinomycetota</taxon>
        <taxon>Actinomycetes</taxon>
        <taxon>Mycobacteriales</taxon>
        <taxon>Corynebacteriaceae</taxon>
        <taxon>Corynebacterium</taxon>
    </lineage>
</organism>
<dbReference type="Gene3D" id="1.10.30.50">
    <property type="match status" value="1"/>
</dbReference>
<gene>
    <name evidence="2" type="ORF">J2S37_001642</name>
</gene>
<evidence type="ECO:0000313" key="3">
    <source>
        <dbReference type="Proteomes" id="UP001183619"/>
    </source>
</evidence>
<name>A0ABU2B901_9CORY</name>
<feature type="domain" description="HNH nuclease" evidence="1">
    <location>
        <begin position="276"/>
        <end position="329"/>
    </location>
</feature>
<dbReference type="Proteomes" id="UP001183619">
    <property type="component" value="Unassembled WGS sequence"/>
</dbReference>
<dbReference type="SMART" id="SM00507">
    <property type="entry name" value="HNHc"/>
    <property type="match status" value="1"/>
</dbReference>
<evidence type="ECO:0000313" key="2">
    <source>
        <dbReference type="EMBL" id="MDR7355104.1"/>
    </source>
</evidence>
<proteinExistence type="predicted"/>
<accession>A0ABU2B901</accession>
<dbReference type="RefSeq" id="WP_277105203.1">
    <property type="nucleotide sequence ID" value="NZ_BAAAJS010000068.1"/>
</dbReference>
<dbReference type="CDD" id="cd00085">
    <property type="entry name" value="HNHc"/>
    <property type="match status" value="1"/>
</dbReference>
<dbReference type="InterPro" id="IPR003615">
    <property type="entry name" value="HNH_nuc"/>
</dbReference>
<comment type="caution">
    <text evidence="2">The sequence shown here is derived from an EMBL/GenBank/DDBJ whole genome shotgun (WGS) entry which is preliminary data.</text>
</comment>